<accession>A0A2U3KZW7</accession>
<dbReference type="Gene3D" id="1.10.10.10">
    <property type="entry name" value="Winged helix-like DNA-binding domain superfamily/Winged helix DNA-binding domain"/>
    <property type="match status" value="1"/>
</dbReference>
<evidence type="ECO:0000256" key="1">
    <source>
        <dbReference type="ARBA" id="ARBA00023125"/>
    </source>
</evidence>
<gene>
    <name evidence="5" type="ORF">SBA1_560005</name>
</gene>
<dbReference type="SMART" id="SM00421">
    <property type="entry name" value="HTH_LUXR"/>
    <property type="match status" value="1"/>
</dbReference>
<evidence type="ECO:0000256" key="2">
    <source>
        <dbReference type="PROSITE-ProRule" id="PRU00169"/>
    </source>
</evidence>
<keyword evidence="1" id="KW-0238">DNA-binding</keyword>
<dbReference type="InterPro" id="IPR039420">
    <property type="entry name" value="WalR-like"/>
</dbReference>
<feature type="domain" description="HTH luxR-type" evidence="3">
    <location>
        <begin position="160"/>
        <end position="225"/>
    </location>
</feature>
<dbReference type="PANTHER" id="PTHR43214">
    <property type="entry name" value="TWO-COMPONENT RESPONSE REGULATOR"/>
    <property type="match status" value="1"/>
</dbReference>
<evidence type="ECO:0000259" key="4">
    <source>
        <dbReference type="PROSITE" id="PS50110"/>
    </source>
</evidence>
<dbReference type="Pfam" id="PF00196">
    <property type="entry name" value="GerE"/>
    <property type="match status" value="1"/>
</dbReference>
<evidence type="ECO:0000259" key="3">
    <source>
        <dbReference type="PROSITE" id="PS50043"/>
    </source>
</evidence>
<name>A0A2U3KZW7_9BACT</name>
<sequence length="239" mass="26285">MSPPSAAASDAISVLVADSNRMQAQLLTRALRRLPDFHITTSPLETVAILQAVAAAPPQVALLSLTPPVSISDTVMTLRSFHLSHPEVSKVLLVESCDRELVVNAFRSGARGIFTITDSNLRLLCKCLLRVAAGQIWASTEHLNYLIDLVSEVPSLRVVNARGRPLLTPREEQVVALVAEGLGNREIARELNLSEHTIKKYLFRIFEKLGISSRVELVLYAVHNGDPRRAEWLRGVRSA</sequence>
<dbReference type="Gene3D" id="3.40.50.2300">
    <property type="match status" value="1"/>
</dbReference>
<dbReference type="EMBL" id="OMOD01000151">
    <property type="protein sequence ID" value="SPF45137.1"/>
    <property type="molecule type" value="Genomic_DNA"/>
</dbReference>
<dbReference type="InterPro" id="IPR000792">
    <property type="entry name" value="Tscrpt_reg_LuxR_C"/>
</dbReference>
<comment type="caution">
    <text evidence="2">Lacks conserved residue(s) required for the propagation of feature annotation.</text>
</comment>
<dbReference type="PRINTS" id="PR00038">
    <property type="entry name" value="HTHLUXR"/>
</dbReference>
<dbReference type="InterPro" id="IPR036388">
    <property type="entry name" value="WH-like_DNA-bd_sf"/>
</dbReference>
<dbReference type="PROSITE" id="PS50043">
    <property type="entry name" value="HTH_LUXR_2"/>
    <property type="match status" value="1"/>
</dbReference>
<dbReference type="InterPro" id="IPR016032">
    <property type="entry name" value="Sig_transdc_resp-reg_C-effctor"/>
</dbReference>
<dbReference type="GO" id="GO:0000160">
    <property type="term" value="P:phosphorelay signal transduction system"/>
    <property type="evidence" value="ECO:0007669"/>
    <property type="project" value="InterPro"/>
</dbReference>
<dbReference type="Proteomes" id="UP000238701">
    <property type="component" value="Unassembled WGS sequence"/>
</dbReference>
<dbReference type="InterPro" id="IPR001789">
    <property type="entry name" value="Sig_transdc_resp-reg_receiver"/>
</dbReference>
<dbReference type="CDD" id="cd06170">
    <property type="entry name" value="LuxR_C_like"/>
    <property type="match status" value="1"/>
</dbReference>
<dbReference type="GO" id="GO:0003677">
    <property type="term" value="F:DNA binding"/>
    <property type="evidence" value="ECO:0007669"/>
    <property type="project" value="UniProtKB-KW"/>
</dbReference>
<dbReference type="PROSITE" id="PS50110">
    <property type="entry name" value="RESPONSE_REGULATORY"/>
    <property type="match status" value="1"/>
</dbReference>
<dbReference type="AlphaFoldDB" id="A0A2U3KZW7"/>
<feature type="domain" description="Response regulatory" evidence="4">
    <location>
        <begin position="13"/>
        <end position="131"/>
    </location>
</feature>
<dbReference type="InterPro" id="IPR011006">
    <property type="entry name" value="CheY-like_superfamily"/>
</dbReference>
<dbReference type="SUPFAM" id="SSF46894">
    <property type="entry name" value="C-terminal effector domain of the bipartite response regulators"/>
    <property type="match status" value="1"/>
</dbReference>
<evidence type="ECO:0000313" key="6">
    <source>
        <dbReference type="Proteomes" id="UP000238701"/>
    </source>
</evidence>
<protein>
    <submittedName>
        <fullName evidence="5">Putative Two component transcriptional regulator, LuxR family</fullName>
    </submittedName>
</protein>
<reference evidence="6" key="1">
    <citation type="submission" date="2018-02" db="EMBL/GenBank/DDBJ databases">
        <authorList>
            <person name="Hausmann B."/>
        </authorList>
    </citation>
    <scope>NUCLEOTIDE SEQUENCE [LARGE SCALE GENOMIC DNA]</scope>
    <source>
        <strain evidence="6">Peat soil MAG SbA1</strain>
    </source>
</reference>
<evidence type="ECO:0000313" key="5">
    <source>
        <dbReference type="EMBL" id="SPF45137.1"/>
    </source>
</evidence>
<organism evidence="5 6">
    <name type="scientific">Candidatus Sulfotelmatobacter kueseliae</name>
    <dbReference type="NCBI Taxonomy" id="2042962"/>
    <lineage>
        <taxon>Bacteria</taxon>
        <taxon>Pseudomonadati</taxon>
        <taxon>Acidobacteriota</taxon>
        <taxon>Terriglobia</taxon>
        <taxon>Terriglobales</taxon>
        <taxon>Candidatus Korobacteraceae</taxon>
        <taxon>Candidatus Sulfotelmatobacter</taxon>
    </lineage>
</organism>
<dbReference type="GO" id="GO:0006355">
    <property type="term" value="P:regulation of DNA-templated transcription"/>
    <property type="evidence" value="ECO:0007669"/>
    <property type="project" value="InterPro"/>
</dbReference>
<dbReference type="PANTHER" id="PTHR43214:SF43">
    <property type="entry name" value="TWO-COMPONENT RESPONSE REGULATOR"/>
    <property type="match status" value="1"/>
</dbReference>
<dbReference type="PROSITE" id="PS00622">
    <property type="entry name" value="HTH_LUXR_1"/>
    <property type="match status" value="1"/>
</dbReference>
<proteinExistence type="predicted"/>
<dbReference type="OrthoDB" id="7053960at2"/>
<dbReference type="SUPFAM" id="SSF52172">
    <property type="entry name" value="CheY-like"/>
    <property type="match status" value="1"/>
</dbReference>